<name>A0AA95J448_9VIRU</name>
<dbReference type="Proteomes" id="UP001185135">
    <property type="component" value="Segment"/>
</dbReference>
<protein>
    <submittedName>
        <fullName evidence="2">Uncharacterized protein</fullName>
    </submittedName>
</protein>
<dbReference type="EMBL" id="ON887157">
    <property type="protein sequence ID" value="WBR14338.1"/>
    <property type="molecule type" value="Genomic_DNA"/>
</dbReference>
<feature type="region of interest" description="Disordered" evidence="1">
    <location>
        <begin position="1"/>
        <end position="42"/>
    </location>
</feature>
<organism evidence="2 3">
    <name type="scientific">Pandoravirus kuranda</name>
    <dbReference type="NCBI Taxonomy" id="3019033"/>
    <lineage>
        <taxon>Viruses</taxon>
        <taxon>Pandoravirus</taxon>
    </lineage>
</organism>
<accession>A0AA95J448</accession>
<sequence length="238" mass="26897">MSTVTTRPQARQGASARRSARDQKSAAHTAAPHRSAVAASSTVDVEMRARIRAYRRRSSINPTDGGLYDWPVPLIDAQMIKGIRESIEDDVIVIETPPPLSLAAVMPVPTRWPFWADTDERRARWTAMVTAQRMANNTIPQRSLDECSRCRMSIIDRRLDVYGPPDRYVTGDAEWQKTARACDAARRMLDRLDDDHRAASLDVAVYEKMARDTQRLLMLIAERTERLCSPGCRVISYP</sequence>
<proteinExistence type="predicted"/>
<evidence type="ECO:0000256" key="1">
    <source>
        <dbReference type="SAM" id="MobiDB-lite"/>
    </source>
</evidence>
<evidence type="ECO:0000313" key="3">
    <source>
        <dbReference type="Proteomes" id="UP001185135"/>
    </source>
</evidence>
<evidence type="ECO:0000313" key="2">
    <source>
        <dbReference type="EMBL" id="WBR14338.1"/>
    </source>
</evidence>
<reference evidence="2" key="1">
    <citation type="submission" date="2022-06" db="EMBL/GenBank/DDBJ databases">
        <authorList>
            <person name="Legendre M."/>
            <person name="Claverie J.-M."/>
            <person name="Alempic J.-M."/>
            <person name="Abergel C."/>
        </authorList>
    </citation>
    <scope>NUCLEOTIDE SEQUENCE</scope>
    <source>
        <strain evidence="2">Kuranda</strain>
    </source>
</reference>
<gene>
    <name evidence="2" type="ORF">pkur_cds_163</name>
</gene>